<proteinExistence type="predicted"/>
<dbReference type="InterPro" id="IPR001173">
    <property type="entry name" value="Glyco_trans_2-like"/>
</dbReference>
<accession>A0ABQ1FQI7</accession>
<name>A0ABQ1FQI7_9BACL</name>
<dbReference type="GO" id="GO:0016740">
    <property type="term" value="F:transferase activity"/>
    <property type="evidence" value="ECO:0007669"/>
    <property type="project" value="UniProtKB-KW"/>
</dbReference>
<dbReference type="InterPro" id="IPR050834">
    <property type="entry name" value="Glycosyltransf_2"/>
</dbReference>
<dbReference type="PANTHER" id="PTHR43685:SF2">
    <property type="entry name" value="GLYCOSYLTRANSFERASE 2-LIKE DOMAIN-CONTAINING PROTEIN"/>
    <property type="match status" value="1"/>
</dbReference>
<dbReference type="Pfam" id="PF00535">
    <property type="entry name" value="Glycos_transf_2"/>
    <property type="match status" value="1"/>
</dbReference>
<organism evidence="2 3">
    <name type="scientific">Paenibacillus physcomitrellae</name>
    <dbReference type="NCBI Taxonomy" id="1619311"/>
    <lineage>
        <taxon>Bacteria</taxon>
        <taxon>Bacillati</taxon>
        <taxon>Bacillota</taxon>
        <taxon>Bacilli</taxon>
        <taxon>Bacillales</taxon>
        <taxon>Paenibacillaceae</taxon>
        <taxon>Paenibacillus</taxon>
    </lineage>
</organism>
<reference evidence="3" key="1">
    <citation type="journal article" date="2019" name="Int. J. Syst. Evol. Microbiol.">
        <title>The Global Catalogue of Microorganisms (GCM) 10K type strain sequencing project: providing services to taxonomists for standard genome sequencing and annotation.</title>
        <authorList>
            <consortium name="The Broad Institute Genomics Platform"/>
            <consortium name="The Broad Institute Genome Sequencing Center for Infectious Disease"/>
            <person name="Wu L."/>
            <person name="Ma J."/>
        </authorList>
    </citation>
    <scope>NUCLEOTIDE SEQUENCE [LARGE SCALE GENOMIC DNA]</scope>
    <source>
        <strain evidence="3">CGMCC 1.15044</strain>
    </source>
</reference>
<keyword evidence="2" id="KW-0808">Transferase</keyword>
<sequence length="311" mass="34846">MPDRNEQPALSIIICTYNRAALLRKTLESLKELRGVEQAEIIVVDNRSTDDTCEVAGRFVKRGVLPAPCRYVFESVQGLSAARNAGIMAAQADLIAFLDDDAIPSAGWLEAILTTFEQRPEVDAMGGKIHPLFESERPGWLSGPFELPYTIVDLGNAVREYPPSMHPYGANMAMRRKVFDEGGFPLKLGRKGNLLLSGEETWIFEQIRRSGGKTIYHPEMEVEHFIPSSRLNKEWIMRRYYFQGISNGMKRDGLGSTCYLLGKTAAKVLYVSVSRWFARNETARLLNQCRMESIRGTLHTVLGRGGEPGTE</sequence>
<dbReference type="PANTHER" id="PTHR43685">
    <property type="entry name" value="GLYCOSYLTRANSFERASE"/>
    <property type="match status" value="1"/>
</dbReference>
<dbReference type="CDD" id="cd00761">
    <property type="entry name" value="Glyco_tranf_GTA_type"/>
    <property type="match status" value="1"/>
</dbReference>
<dbReference type="RefSeq" id="WP_094095425.1">
    <property type="nucleotide sequence ID" value="NZ_BMHF01000002.1"/>
</dbReference>
<dbReference type="EMBL" id="BMHF01000002">
    <property type="protein sequence ID" value="GGA26705.1"/>
    <property type="molecule type" value="Genomic_DNA"/>
</dbReference>
<keyword evidence="3" id="KW-1185">Reference proteome</keyword>
<gene>
    <name evidence="2" type="ORF">GCM10010917_09420</name>
</gene>
<dbReference type="InterPro" id="IPR029044">
    <property type="entry name" value="Nucleotide-diphossugar_trans"/>
</dbReference>
<comment type="caution">
    <text evidence="2">The sequence shown here is derived from an EMBL/GenBank/DDBJ whole genome shotgun (WGS) entry which is preliminary data.</text>
</comment>
<evidence type="ECO:0000313" key="3">
    <source>
        <dbReference type="Proteomes" id="UP000609323"/>
    </source>
</evidence>
<evidence type="ECO:0000313" key="2">
    <source>
        <dbReference type="EMBL" id="GGA26705.1"/>
    </source>
</evidence>
<evidence type="ECO:0000259" key="1">
    <source>
        <dbReference type="Pfam" id="PF00535"/>
    </source>
</evidence>
<dbReference type="SUPFAM" id="SSF53448">
    <property type="entry name" value="Nucleotide-diphospho-sugar transferases"/>
    <property type="match status" value="1"/>
</dbReference>
<feature type="domain" description="Glycosyltransferase 2-like" evidence="1">
    <location>
        <begin position="11"/>
        <end position="181"/>
    </location>
</feature>
<dbReference type="Gene3D" id="3.90.550.10">
    <property type="entry name" value="Spore Coat Polysaccharide Biosynthesis Protein SpsA, Chain A"/>
    <property type="match status" value="1"/>
</dbReference>
<protein>
    <submittedName>
        <fullName evidence="2">Glycosyl transferase family 2</fullName>
    </submittedName>
</protein>
<dbReference type="Proteomes" id="UP000609323">
    <property type="component" value="Unassembled WGS sequence"/>
</dbReference>